<accession>X1T3C7</accession>
<organism evidence="2">
    <name type="scientific">marine sediment metagenome</name>
    <dbReference type="NCBI Taxonomy" id="412755"/>
    <lineage>
        <taxon>unclassified sequences</taxon>
        <taxon>metagenomes</taxon>
        <taxon>ecological metagenomes</taxon>
    </lineage>
</organism>
<dbReference type="InterPro" id="IPR006311">
    <property type="entry name" value="TAT_signal"/>
</dbReference>
<dbReference type="Pfam" id="PF00248">
    <property type="entry name" value="Aldo_ket_red"/>
    <property type="match status" value="1"/>
</dbReference>
<dbReference type="SUPFAM" id="SSF51430">
    <property type="entry name" value="NAD(P)-linked oxidoreductase"/>
    <property type="match status" value="1"/>
</dbReference>
<dbReference type="InterPro" id="IPR036812">
    <property type="entry name" value="NAD(P)_OxRdtase_dom_sf"/>
</dbReference>
<dbReference type="InterPro" id="IPR023210">
    <property type="entry name" value="NADP_OxRdtase_dom"/>
</dbReference>
<dbReference type="AlphaFoldDB" id="X1T3C7"/>
<gene>
    <name evidence="2" type="ORF">S12H4_37489</name>
</gene>
<evidence type="ECO:0000313" key="2">
    <source>
        <dbReference type="EMBL" id="GAI99723.1"/>
    </source>
</evidence>
<dbReference type="PANTHER" id="PTHR43312:SF1">
    <property type="entry name" value="NADP-DEPENDENT OXIDOREDUCTASE DOMAIN-CONTAINING PROTEIN"/>
    <property type="match status" value="1"/>
</dbReference>
<sequence>MDQKQSGKANDLTRRKLMRDGAAAAAGLAAGLGAAGCETMQFGKAAEKTRSYNPEMEYRRLGKTELSISAVCLGGHWKRIDIMVPGVFKGRGWLSADLDSDGFRNNRRDVVTRCIESGINYIDACTMQEILAYAEALRGRRDAMHLGFSWYQEEMRREQFRTTNALLGTLDKGMREAKLDYVDVWRITMHEQSGRHTEAEVDEMMGALEKARKQGKVRFTGLSSHDRPHIKWMIETYPDVLQLS</sequence>
<dbReference type="EMBL" id="BARW01022465">
    <property type="protein sequence ID" value="GAI99723.1"/>
    <property type="molecule type" value="Genomic_DNA"/>
</dbReference>
<dbReference type="PROSITE" id="PS51318">
    <property type="entry name" value="TAT"/>
    <property type="match status" value="1"/>
</dbReference>
<evidence type="ECO:0000259" key="1">
    <source>
        <dbReference type="Pfam" id="PF00248"/>
    </source>
</evidence>
<dbReference type="PANTHER" id="PTHR43312">
    <property type="entry name" value="D-THREO-ALDOSE 1-DEHYDROGENASE"/>
    <property type="match status" value="1"/>
</dbReference>
<reference evidence="2" key="1">
    <citation type="journal article" date="2014" name="Front. Microbiol.">
        <title>High frequency of phylogenetically diverse reductive dehalogenase-homologous genes in deep subseafloor sedimentary metagenomes.</title>
        <authorList>
            <person name="Kawai M."/>
            <person name="Futagami T."/>
            <person name="Toyoda A."/>
            <person name="Takaki Y."/>
            <person name="Nishi S."/>
            <person name="Hori S."/>
            <person name="Arai W."/>
            <person name="Tsubouchi T."/>
            <person name="Morono Y."/>
            <person name="Uchiyama I."/>
            <person name="Ito T."/>
            <person name="Fujiyama A."/>
            <person name="Inagaki F."/>
            <person name="Takami H."/>
        </authorList>
    </citation>
    <scope>NUCLEOTIDE SEQUENCE</scope>
    <source>
        <strain evidence="2">Expedition CK06-06</strain>
    </source>
</reference>
<proteinExistence type="predicted"/>
<protein>
    <recommendedName>
        <fullName evidence="1">NADP-dependent oxidoreductase domain-containing protein</fullName>
    </recommendedName>
</protein>
<feature type="domain" description="NADP-dependent oxidoreductase" evidence="1">
    <location>
        <begin position="108"/>
        <end position="233"/>
    </location>
</feature>
<dbReference type="InterPro" id="IPR053135">
    <property type="entry name" value="AKR2_Oxidoreductase"/>
</dbReference>
<comment type="caution">
    <text evidence="2">The sequence shown here is derived from an EMBL/GenBank/DDBJ whole genome shotgun (WGS) entry which is preliminary data.</text>
</comment>
<name>X1T3C7_9ZZZZ</name>
<dbReference type="Gene3D" id="3.20.20.100">
    <property type="entry name" value="NADP-dependent oxidoreductase domain"/>
    <property type="match status" value="1"/>
</dbReference>